<keyword evidence="1" id="KW-0472">Membrane</keyword>
<proteinExistence type="predicted"/>
<reference evidence="2 3" key="2">
    <citation type="journal article" date="2017" name="Front. Plant Sci.">
        <title>Gene Classification and Mining of Molecular Markers Useful in Red Clover (Trifolium pratense) Breeding.</title>
        <authorList>
            <person name="Istvanek J."/>
            <person name="Dluhosova J."/>
            <person name="Dluhos P."/>
            <person name="Patkova L."/>
            <person name="Nedelnik J."/>
            <person name="Repkova J."/>
        </authorList>
    </citation>
    <scope>NUCLEOTIDE SEQUENCE [LARGE SCALE GENOMIC DNA]</scope>
    <source>
        <strain evidence="3">cv. Tatra</strain>
        <tissue evidence="2">Young leaves</tissue>
    </source>
</reference>
<keyword evidence="1" id="KW-1133">Transmembrane helix</keyword>
<dbReference type="AlphaFoldDB" id="A0A2K3JQS7"/>
<organism evidence="2 3">
    <name type="scientific">Trifolium pratense</name>
    <name type="common">Red clover</name>
    <dbReference type="NCBI Taxonomy" id="57577"/>
    <lineage>
        <taxon>Eukaryota</taxon>
        <taxon>Viridiplantae</taxon>
        <taxon>Streptophyta</taxon>
        <taxon>Embryophyta</taxon>
        <taxon>Tracheophyta</taxon>
        <taxon>Spermatophyta</taxon>
        <taxon>Magnoliopsida</taxon>
        <taxon>eudicotyledons</taxon>
        <taxon>Gunneridae</taxon>
        <taxon>Pentapetalae</taxon>
        <taxon>rosids</taxon>
        <taxon>fabids</taxon>
        <taxon>Fabales</taxon>
        <taxon>Fabaceae</taxon>
        <taxon>Papilionoideae</taxon>
        <taxon>50 kb inversion clade</taxon>
        <taxon>NPAAA clade</taxon>
        <taxon>Hologalegina</taxon>
        <taxon>IRL clade</taxon>
        <taxon>Trifolieae</taxon>
        <taxon>Trifolium</taxon>
    </lineage>
</organism>
<dbReference type="Proteomes" id="UP000236291">
    <property type="component" value="Unassembled WGS sequence"/>
</dbReference>
<evidence type="ECO:0000313" key="2">
    <source>
        <dbReference type="EMBL" id="PNX56376.1"/>
    </source>
</evidence>
<evidence type="ECO:0000313" key="3">
    <source>
        <dbReference type="Proteomes" id="UP000236291"/>
    </source>
</evidence>
<name>A0A2K3JQS7_TRIPR</name>
<keyword evidence="1" id="KW-0812">Transmembrane</keyword>
<dbReference type="EMBL" id="ASHM01119375">
    <property type="protein sequence ID" value="PNX56376.1"/>
    <property type="molecule type" value="Genomic_DNA"/>
</dbReference>
<evidence type="ECO:0000256" key="1">
    <source>
        <dbReference type="SAM" id="Phobius"/>
    </source>
</evidence>
<feature type="transmembrane region" description="Helical" evidence="1">
    <location>
        <begin position="20"/>
        <end position="39"/>
    </location>
</feature>
<protein>
    <submittedName>
        <fullName evidence="2">Uncharacterized protein</fullName>
    </submittedName>
</protein>
<accession>A0A2K3JQS7</accession>
<sequence length="108" mass="12289">MWDSIGKKLWRKQKFYLGGFSNLDLKGLVLHNLLNLLSIKKRQLQKRRNDDGNCIREKAAMTKKKCIVEGRITSEAKFLVAGDKNGERSIEILVADRKIGSEARCDGI</sequence>
<comment type="caution">
    <text evidence="2">The sequence shown here is derived from an EMBL/GenBank/DDBJ whole genome shotgun (WGS) entry which is preliminary data.</text>
</comment>
<reference evidence="2 3" key="1">
    <citation type="journal article" date="2014" name="Am. J. Bot.">
        <title>Genome assembly and annotation for red clover (Trifolium pratense; Fabaceae).</title>
        <authorList>
            <person name="Istvanek J."/>
            <person name="Jaros M."/>
            <person name="Krenek A."/>
            <person name="Repkova J."/>
        </authorList>
    </citation>
    <scope>NUCLEOTIDE SEQUENCE [LARGE SCALE GENOMIC DNA]</scope>
    <source>
        <strain evidence="3">cv. Tatra</strain>
        <tissue evidence="2">Young leaves</tissue>
    </source>
</reference>
<gene>
    <name evidence="2" type="ORF">L195_g058176</name>
</gene>